<dbReference type="OrthoDB" id="8954335at2759"/>
<reference evidence="6" key="1">
    <citation type="journal article" date="2015" name="Nat. Plants">
        <title>Genome expansion of Arabis alpina linked with retrotransposition and reduced symmetric DNA methylation.</title>
        <authorList>
            <person name="Willing E.M."/>
            <person name="Rawat V."/>
            <person name="Mandakova T."/>
            <person name="Maumus F."/>
            <person name="James G.V."/>
            <person name="Nordstroem K.J."/>
            <person name="Becker C."/>
            <person name="Warthmann N."/>
            <person name="Chica C."/>
            <person name="Szarzynska B."/>
            <person name="Zytnicki M."/>
            <person name="Albani M.C."/>
            <person name="Kiefer C."/>
            <person name="Bergonzi S."/>
            <person name="Castaings L."/>
            <person name="Mateos J.L."/>
            <person name="Berns M.C."/>
            <person name="Bujdoso N."/>
            <person name="Piofczyk T."/>
            <person name="de Lorenzo L."/>
            <person name="Barrero-Sicilia C."/>
            <person name="Mateos I."/>
            <person name="Piednoel M."/>
            <person name="Hagmann J."/>
            <person name="Chen-Min-Tao R."/>
            <person name="Iglesias-Fernandez R."/>
            <person name="Schuster S.C."/>
            <person name="Alonso-Blanco C."/>
            <person name="Roudier F."/>
            <person name="Carbonero P."/>
            <person name="Paz-Ares J."/>
            <person name="Davis S.J."/>
            <person name="Pecinka A."/>
            <person name="Quesneville H."/>
            <person name="Colot V."/>
            <person name="Lysak M.A."/>
            <person name="Weigel D."/>
            <person name="Coupland G."/>
            <person name="Schneeberger K."/>
        </authorList>
    </citation>
    <scope>NUCLEOTIDE SEQUENCE [LARGE SCALE GENOMIC DNA]</scope>
    <source>
        <strain evidence="6">cv. Pajares</strain>
    </source>
</reference>
<protein>
    <recommendedName>
        <fullName evidence="4">AIG1-type G domain-containing protein</fullName>
    </recommendedName>
</protein>
<dbReference type="OMA" id="CDEQEEV"/>
<comment type="similarity">
    <text evidence="1">Belongs to the TRAFAC class TrmE-Era-EngA-EngB-Septin-like GTPase superfamily. AIG1/Toc34/Toc159-like paraseptin GTPase family. IAN subfamily.</text>
</comment>
<dbReference type="eggNOG" id="ENOG502R7PE">
    <property type="taxonomic scope" value="Eukaryota"/>
</dbReference>
<dbReference type="SUPFAM" id="SSF52540">
    <property type="entry name" value="P-loop containing nucleoside triphosphate hydrolases"/>
    <property type="match status" value="1"/>
</dbReference>
<gene>
    <name evidence="5" type="ordered locus">AALP_Aa8g163900</name>
</gene>
<dbReference type="InterPro" id="IPR027417">
    <property type="entry name" value="P-loop_NTPase"/>
</dbReference>
<dbReference type="InterPro" id="IPR006703">
    <property type="entry name" value="G_AIG1"/>
</dbReference>
<dbReference type="InterPro" id="IPR045058">
    <property type="entry name" value="GIMA/IAN/Toc"/>
</dbReference>
<dbReference type="Gene3D" id="3.40.50.300">
    <property type="entry name" value="P-loop containing nucleotide triphosphate hydrolases"/>
    <property type="match status" value="1"/>
</dbReference>
<keyword evidence="3" id="KW-0342">GTP-binding</keyword>
<dbReference type="Gramene" id="KFK25812">
    <property type="protein sequence ID" value="KFK25812"/>
    <property type="gene ID" value="AALP_AA8G163900"/>
</dbReference>
<feature type="domain" description="AIG1-type G" evidence="4">
    <location>
        <begin position="80"/>
        <end position="288"/>
    </location>
</feature>
<evidence type="ECO:0000256" key="1">
    <source>
        <dbReference type="ARBA" id="ARBA00008535"/>
    </source>
</evidence>
<evidence type="ECO:0000259" key="4">
    <source>
        <dbReference type="PROSITE" id="PS51720"/>
    </source>
</evidence>
<dbReference type="CDD" id="cd01852">
    <property type="entry name" value="AIG1"/>
    <property type="match status" value="1"/>
</dbReference>
<organism evidence="5 6">
    <name type="scientific">Arabis alpina</name>
    <name type="common">Alpine rock-cress</name>
    <dbReference type="NCBI Taxonomy" id="50452"/>
    <lineage>
        <taxon>Eukaryota</taxon>
        <taxon>Viridiplantae</taxon>
        <taxon>Streptophyta</taxon>
        <taxon>Embryophyta</taxon>
        <taxon>Tracheophyta</taxon>
        <taxon>Spermatophyta</taxon>
        <taxon>Magnoliopsida</taxon>
        <taxon>eudicotyledons</taxon>
        <taxon>Gunneridae</taxon>
        <taxon>Pentapetalae</taxon>
        <taxon>rosids</taxon>
        <taxon>malvids</taxon>
        <taxon>Brassicales</taxon>
        <taxon>Brassicaceae</taxon>
        <taxon>Arabideae</taxon>
        <taxon>Arabis</taxon>
    </lineage>
</organism>
<dbReference type="PANTHER" id="PTHR10903:SF146">
    <property type="entry name" value="AIG1-LIKE PROTEIN_ 48352-49494-RELATED"/>
    <property type="match status" value="1"/>
</dbReference>
<dbReference type="FunFam" id="3.40.50.300:FF:000840">
    <property type="entry name" value="Immune-associated nucleotide-binding protein 9"/>
    <property type="match status" value="1"/>
</dbReference>
<evidence type="ECO:0000313" key="6">
    <source>
        <dbReference type="Proteomes" id="UP000029120"/>
    </source>
</evidence>
<dbReference type="EMBL" id="CM002876">
    <property type="protein sequence ID" value="KFK25812.1"/>
    <property type="molecule type" value="Genomic_DNA"/>
</dbReference>
<keyword evidence="6" id="KW-1185">Reference proteome</keyword>
<evidence type="ECO:0000256" key="3">
    <source>
        <dbReference type="ARBA" id="ARBA00023134"/>
    </source>
</evidence>
<dbReference type="PROSITE" id="PS51720">
    <property type="entry name" value="G_AIG1"/>
    <property type="match status" value="1"/>
</dbReference>
<evidence type="ECO:0000313" key="5">
    <source>
        <dbReference type="EMBL" id="KFK25812.1"/>
    </source>
</evidence>
<dbReference type="AlphaFoldDB" id="A0A087G7G0"/>
<name>A0A087G7G0_ARAAL</name>
<dbReference type="Pfam" id="PF04548">
    <property type="entry name" value="AIG1"/>
    <property type="match status" value="1"/>
</dbReference>
<dbReference type="GO" id="GO:0005525">
    <property type="term" value="F:GTP binding"/>
    <property type="evidence" value="ECO:0007669"/>
    <property type="project" value="UniProtKB-KW"/>
</dbReference>
<evidence type="ECO:0000256" key="2">
    <source>
        <dbReference type="ARBA" id="ARBA00022741"/>
    </source>
</evidence>
<accession>A0A087G7G0</accession>
<keyword evidence="2" id="KW-0547">Nucleotide-binding</keyword>
<dbReference type="Proteomes" id="UP000029120">
    <property type="component" value="Chromosome 8"/>
</dbReference>
<proteinExistence type="inferred from homology"/>
<sequence>MDASELPSASEQVKNLARGSETMAIIVSEPVLEPMESIVSALVPEPIIVSASGPVKNVNPTSEPMQNVTAPTPVIVSAPKTIQNIVLVGRTGNGKSATGNSIIGKQVFLSESKATGVTMTCQTYKTETPDGSVINVIDTPGLFDLLESAEYISKEIINCMKLAAGGIHVVVLVISLRTRITLEEQNTLSTLQSLFGSEIMSYLIVLFTGGDELEANNTTLDNYLSRGCPDFLKTVLELCEDRKVLFNNRTVDEGKKVEQVQQFLAQVTKIGERNRGKPFTDEMHHKIKEEAEKLREQQNNVEAKNLGEGELAEMKRQLQMSYEQQISQMSKMVEKKLKDASVEHERMILDLKKNINMTLNENNSLRNQQYMPFCNIL</sequence>
<dbReference type="PANTHER" id="PTHR10903">
    <property type="entry name" value="GTPASE, IMAP FAMILY MEMBER-RELATED"/>
    <property type="match status" value="1"/>
</dbReference>